<protein>
    <submittedName>
        <fullName evidence="5">ZP domain-containing protein</fullName>
    </submittedName>
</protein>
<sequence>MCGLNGITVSIEFDQIFTGKIYSLNYANVHECIYYNAQEMKNVLFTIPLHRCGTRVTRNTREIIDTVENRVYVQMEKFTQTSLDRQYSFLCELVHSKTVLGINGNSPQRFNSPAITNDIRRHPARTQIGNNLPVFPESSQPNPIQPMPPSYQNTFPLLPQSSLPSPLPPMPPVSPYQRNEINPQQNHIPLTSSSFNPFISQRQAIVPTNMNYPNERQWNQQQQNSVVPQISPVPSPPSQFTPESIVDRNTHTLSPPLQSSSNFYHSNEKSELSKQQNTNSIINDEKNDNINESNFTKKLPIHSSTEPVRIYATQQINKSEALGNVYLEIQEGDGPRANTVNKPVKIGDKITLVIRSDDVPKDVKQYNIFVHSCYASDGPGTTRIELIDKAGCGVSSQIIGQMQRERDEKTIIYFFKLTAFKFPGPDDVYFSCLVDISPNYNFPELCQKNNTDKRFLSKRELITANVDSIPLFNDIKVNLEDNDENEKQQIKDHQALKDSAETEASFDNHMFMHQATG</sequence>
<dbReference type="PANTHER" id="PTHR46560">
    <property type="entry name" value="CYPHER, ISOFORM B"/>
    <property type="match status" value="1"/>
</dbReference>
<feature type="domain" description="ZP" evidence="3">
    <location>
        <begin position="1"/>
        <end position="453"/>
    </location>
</feature>
<feature type="compositionally biased region" description="Low complexity" evidence="2">
    <location>
        <begin position="220"/>
        <end position="230"/>
    </location>
</feature>
<dbReference type="Gene3D" id="2.60.40.4100">
    <property type="entry name" value="Zona pellucida, ZP-C domain"/>
    <property type="match status" value="1"/>
</dbReference>
<dbReference type="PROSITE" id="PS51034">
    <property type="entry name" value="ZP_2"/>
    <property type="match status" value="1"/>
</dbReference>
<dbReference type="InterPro" id="IPR057475">
    <property type="entry name" value="CUT_C"/>
</dbReference>
<reference evidence="5" key="1">
    <citation type="submission" date="2022-11" db="UniProtKB">
        <authorList>
            <consortium name="WormBaseParasite"/>
        </authorList>
    </citation>
    <scope>IDENTIFICATION</scope>
</reference>
<feature type="coiled-coil region" evidence="1">
    <location>
        <begin position="476"/>
        <end position="503"/>
    </location>
</feature>
<dbReference type="Proteomes" id="UP000887577">
    <property type="component" value="Unplaced"/>
</dbReference>
<keyword evidence="4" id="KW-1185">Reference proteome</keyword>
<organism evidence="4 5">
    <name type="scientific">Panagrolaimus superbus</name>
    <dbReference type="NCBI Taxonomy" id="310955"/>
    <lineage>
        <taxon>Eukaryota</taxon>
        <taxon>Metazoa</taxon>
        <taxon>Ecdysozoa</taxon>
        <taxon>Nematoda</taxon>
        <taxon>Chromadorea</taxon>
        <taxon>Rhabditida</taxon>
        <taxon>Tylenchina</taxon>
        <taxon>Panagrolaimomorpha</taxon>
        <taxon>Panagrolaimoidea</taxon>
        <taxon>Panagrolaimidae</taxon>
        <taxon>Panagrolaimus</taxon>
    </lineage>
</organism>
<evidence type="ECO:0000313" key="5">
    <source>
        <dbReference type="WBParaSite" id="PSU_v2.g3659.t1"/>
    </source>
</evidence>
<keyword evidence="1" id="KW-0175">Coiled coil</keyword>
<dbReference type="AlphaFoldDB" id="A0A914Z053"/>
<feature type="region of interest" description="Disordered" evidence="2">
    <location>
        <begin position="219"/>
        <end position="276"/>
    </location>
</feature>
<evidence type="ECO:0000313" key="4">
    <source>
        <dbReference type="Proteomes" id="UP000887577"/>
    </source>
</evidence>
<dbReference type="SMART" id="SM00241">
    <property type="entry name" value="ZP"/>
    <property type="match status" value="1"/>
</dbReference>
<dbReference type="PANTHER" id="PTHR46560:SF12">
    <property type="entry name" value="ZP DOMAIN-CONTAINING PROTEIN"/>
    <property type="match status" value="1"/>
</dbReference>
<dbReference type="WBParaSite" id="PSU_v2.g3659.t1">
    <property type="protein sequence ID" value="PSU_v2.g3659.t1"/>
    <property type="gene ID" value="PSU_v2.g3659"/>
</dbReference>
<accession>A0A914Z053</accession>
<proteinExistence type="predicted"/>
<name>A0A914Z053_9BILA</name>
<feature type="compositionally biased region" description="Polar residues" evidence="2">
    <location>
        <begin position="251"/>
        <end position="265"/>
    </location>
</feature>
<evidence type="ECO:0000259" key="3">
    <source>
        <dbReference type="PROSITE" id="PS51034"/>
    </source>
</evidence>
<evidence type="ECO:0000256" key="2">
    <source>
        <dbReference type="SAM" id="MobiDB-lite"/>
    </source>
</evidence>
<dbReference type="InterPro" id="IPR042235">
    <property type="entry name" value="ZP-C_dom"/>
</dbReference>
<dbReference type="InterPro" id="IPR001507">
    <property type="entry name" value="ZP_dom"/>
</dbReference>
<dbReference type="Pfam" id="PF25301">
    <property type="entry name" value="CUT_C"/>
    <property type="match status" value="1"/>
</dbReference>
<dbReference type="Pfam" id="PF25057">
    <property type="entry name" value="CUT_N"/>
    <property type="match status" value="1"/>
</dbReference>
<evidence type="ECO:0000256" key="1">
    <source>
        <dbReference type="SAM" id="Coils"/>
    </source>
</evidence>
<dbReference type="InterPro" id="IPR056953">
    <property type="entry name" value="CUT_N"/>
</dbReference>